<feature type="domain" description="Prepilin type IV endopeptidase peptidase" evidence="3">
    <location>
        <begin position="116"/>
        <end position="224"/>
    </location>
</feature>
<keyword evidence="5" id="KW-1185">Reference proteome</keyword>
<dbReference type="Pfam" id="PF01478">
    <property type="entry name" value="Peptidase_A24"/>
    <property type="match status" value="1"/>
</dbReference>
<dbReference type="AlphaFoldDB" id="A0A9P2TCB8"/>
<organism evidence="4 5">
    <name type="scientific">Thermobifida fusca TM51</name>
    <dbReference type="NCBI Taxonomy" id="1169414"/>
    <lineage>
        <taxon>Bacteria</taxon>
        <taxon>Bacillati</taxon>
        <taxon>Actinomycetota</taxon>
        <taxon>Actinomycetes</taxon>
        <taxon>Streptosporangiales</taxon>
        <taxon>Nocardiopsidaceae</taxon>
        <taxon>Thermobifida</taxon>
    </lineage>
</organism>
<accession>A0A9P2TCB8</accession>
<dbReference type="GO" id="GO:0004190">
    <property type="term" value="F:aspartic-type endopeptidase activity"/>
    <property type="evidence" value="ECO:0007669"/>
    <property type="project" value="InterPro"/>
</dbReference>
<evidence type="ECO:0000313" key="5">
    <source>
        <dbReference type="Proteomes" id="UP000014184"/>
    </source>
</evidence>
<proteinExistence type="inferred from homology"/>
<evidence type="ECO:0000259" key="3">
    <source>
        <dbReference type="Pfam" id="PF01478"/>
    </source>
</evidence>
<feature type="transmembrane region" description="Helical" evidence="2">
    <location>
        <begin position="188"/>
        <end position="206"/>
    </location>
</feature>
<evidence type="ECO:0000313" key="4">
    <source>
        <dbReference type="EMBL" id="EOR71819.1"/>
    </source>
</evidence>
<dbReference type="InterPro" id="IPR050882">
    <property type="entry name" value="Prepilin_peptidase/N-MTase"/>
</dbReference>
<name>A0A9P2TCB8_THEFU</name>
<dbReference type="EMBL" id="AOSG01000026">
    <property type="protein sequence ID" value="EOR71819.1"/>
    <property type="molecule type" value="Genomic_DNA"/>
</dbReference>
<evidence type="ECO:0000256" key="2">
    <source>
        <dbReference type="SAM" id="Phobius"/>
    </source>
</evidence>
<sequence>MPDMSSALPLALAMAPLGGLLAFFTGRVVVLFPDYPPSDDPASPGPPPPTLPRSGQVVPWPPWSPLPWRLVLTGRGPGGETVRAPWPTVAAAAAAFAAVGFGAAHRSAAEIAALAFLALWGTLLSSIDLRVTRLPRLLVRPAYPIALALLGAAALTTPHGGTAFLHALGGMAALWGFYRLLRAIYPPGMGWGDVTLSGLIGLYLGWDGWTPVVSGTFLAFLAFSCVGLGLVLLGRASLKSHLPLGPFMVGGALAVLLFGDPIPLLLAA</sequence>
<gene>
    <name evidence="4" type="ORF">TM51_05862</name>
</gene>
<feature type="transmembrane region" description="Helical" evidence="2">
    <location>
        <begin position="212"/>
        <end position="233"/>
    </location>
</feature>
<keyword evidence="2" id="KW-1133">Transmembrane helix</keyword>
<keyword evidence="2" id="KW-0812">Transmembrane</keyword>
<evidence type="ECO:0000256" key="1">
    <source>
        <dbReference type="ARBA" id="ARBA00005801"/>
    </source>
</evidence>
<comment type="similarity">
    <text evidence="1">Belongs to the peptidase A24 family.</text>
</comment>
<comment type="caution">
    <text evidence="4">The sequence shown here is derived from an EMBL/GenBank/DDBJ whole genome shotgun (WGS) entry which is preliminary data.</text>
</comment>
<dbReference type="GO" id="GO:0005886">
    <property type="term" value="C:plasma membrane"/>
    <property type="evidence" value="ECO:0007669"/>
    <property type="project" value="TreeGrafter"/>
</dbReference>
<dbReference type="InterPro" id="IPR000045">
    <property type="entry name" value="Prepilin_IV_endopep_pep"/>
</dbReference>
<protein>
    <recommendedName>
        <fullName evidence="3">Prepilin type IV endopeptidase peptidase domain-containing protein</fullName>
    </recommendedName>
</protein>
<reference evidence="4 5" key="1">
    <citation type="journal article" date="2013" name="Genome Announc.">
        <title>Draft Genome Sequence of the Lignocellulose Decomposer Thermobifida fusca Strain TM51.</title>
        <authorList>
            <person name="Toth A."/>
            <person name="Barna T."/>
            <person name="Nagy I."/>
            <person name="Horvath B."/>
            <person name="Nagy I."/>
            <person name="Tancsics A."/>
            <person name="Kriszt B."/>
            <person name="Baka E."/>
            <person name="Fekete C."/>
            <person name="Kukolya J."/>
        </authorList>
    </citation>
    <scope>NUCLEOTIDE SEQUENCE [LARGE SCALE GENOMIC DNA]</scope>
    <source>
        <strain evidence="4 5">TM51</strain>
    </source>
</reference>
<dbReference type="PANTHER" id="PTHR30487:SF0">
    <property type="entry name" value="PREPILIN LEADER PEPTIDASE_N-METHYLTRANSFERASE-RELATED"/>
    <property type="match status" value="1"/>
</dbReference>
<dbReference type="Proteomes" id="UP000014184">
    <property type="component" value="Unassembled WGS sequence"/>
</dbReference>
<dbReference type="PANTHER" id="PTHR30487">
    <property type="entry name" value="TYPE 4 PREPILIN-LIKE PROTEINS LEADER PEPTIDE-PROCESSING ENZYME"/>
    <property type="match status" value="1"/>
</dbReference>
<feature type="transmembrane region" description="Helical" evidence="2">
    <location>
        <begin position="245"/>
        <end position="266"/>
    </location>
</feature>
<keyword evidence="2" id="KW-0472">Membrane</keyword>
<dbReference type="GO" id="GO:0006465">
    <property type="term" value="P:signal peptide processing"/>
    <property type="evidence" value="ECO:0007669"/>
    <property type="project" value="TreeGrafter"/>
</dbReference>
<feature type="transmembrane region" description="Helical" evidence="2">
    <location>
        <begin position="141"/>
        <end position="157"/>
    </location>
</feature>
<feature type="transmembrane region" description="Helical" evidence="2">
    <location>
        <begin position="111"/>
        <end position="129"/>
    </location>
</feature>